<dbReference type="Gene3D" id="3.30.1490.70">
    <property type="match status" value="1"/>
</dbReference>
<reference evidence="5 6" key="1">
    <citation type="submission" date="2020-02" db="EMBL/GenBank/DDBJ databases">
        <title>Genome analysis of Thermosulfuriphilus ammonigenes ST65T, an anaerobic thermophilic chemolithoautotrophic bacterium isolated from a deep-sea hydrothermal vent.</title>
        <authorList>
            <person name="Slobodkina G."/>
            <person name="Allioux M."/>
            <person name="Merkel A."/>
            <person name="Alain K."/>
            <person name="Jebbar M."/>
            <person name="Slobodkin A."/>
        </authorList>
    </citation>
    <scope>NUCLEOTIDE SEQUENCE [LARGE SCALE GENOMIC DNA]</scope>
    <source>
        <strain evidence="5 6">ST65</strain>
    </source>
</reference>
<evidence type="ECO:0000313" key="5">
    <source>
        <dbReference type="EMBL" id="QIJ71228.1"/>
    </source>
</evidence>
<comment type="catalytic activity">
    <reaction evidence="4">
        <text>ATP + (deoxyribonucleotide)n-3'-hydroxyl + 5'-phospho-(deoxyribonucleotide)m = (deoxyribonucleotide)n+m + AMP + diphosphate.</text>
        <dbReference type="EC" id="6.5.1.1"/>
    </reaction>
</comment>
<dbReference type="SUPFAM" id="SSF56091">
    <property type="entry name" value="DNA ligase/mRNA capping enzyme, catalytic domain"/>
    <property type="match status" value="1"/>
</dbReference>
<evidence type="ECO:0000256" key="2">
    <source>
        <dbReference type="ARBA" id="ARBA00012727"/>
    </source>
</evidence>
<dbReference type="AlphaFoldDB" id="A0A6G7PUV7"/>
<comment type="similarity">
    <text evidence="1">Belongs to the ATP-dependent DNA ligase family.</text>
</comment>
<dbReference type="CDD" id="cd07971">
    <property type="entry name" value="OBF_DNA_ligase_LigD"/>
    <property type="match status" value="1"/>
</dbReference>
<dbReference type="KEGG" id="tav:G4V39_02560"/>
<dbReference type="CDD" id="cd07906">
    <property type="entry name" value="Adenylation_DNA_ligase_LigD_LigC"/>
    <property type="match status" value="1"/>
</dbReference>
<organism evidence="5 6">
    <name type="scientific">Thermosulfuriphilus ammonigenes</name>
    <dbReference type="NCBI Taxonomy" id="1936021"/>
    <lineage>
        <taxon>Bacteria</taxon>
        <taxon>Pseudomonadati</taxon>
        <taxon>Thermodesulfobacteriota</taxon>
        <taxon>Thermodesulfobacteria</taxon>
        <taxon>Thermodesulfobacteriales</taxon>
        <taxon>Thermodesulfobacteriaceae</taxon>
        <taxon>Thermosulfuriphilus</taxon>
    </lineage>
</organism>
<keyword evidence="3" id="KW-0436">Ligase</keyword>
<dbReference type="InterPro" id="IPR012309">
    <property type="entry name" value="DNA_ligase_ATP-dep_C"/>
</dbReference>
<keyword evidence="6" id="KW-1185">Reference proteome</keyword>
<dbReference type="GO" id="GO:0005524">
    <property type="term" value="F:ATP binding"/>
    <property type="evidence" value="ECO:0007669"/>
    <property type="project" value="InterPro"/>
</dbReference>
<evidence type="ECO:0000256" key="4">
    <source>
        <dbReference type="ARBA" id="ARBA00034003"/>
    </source>
</evidence>
<evidence type="ECO:0000256" key="3">
    <source>
        <dbReference type="ARBA" id="ARBA00022598"/>
    </source>
</evidence>
<protein>
    <recommendedName>
        <fullName evidence="2">DNA ligase (ATP)</fullName>
        <ecNumber evidence="2">6.5.1.1</ecNumber>
    </recommendedName>
</protein>
<dbReference type="InterPro" id="IPR050191">
    <property type="entry name" value="ATP-dep_DNA_ligase"/>
</dbReference>
<dbReference type="PANTHER" id="PTHR45674:SF4">
    <property type="entry name" value="DNA LIGASE 1"/>
    <property type="match status" value="1"/>
</dbReference>
<dbReference type="NCBIfam" id="TIGR02779">
    <property type="entry name" value="NHEJ_ligase_lig"/>
    <property type="match status" value="1"/>
</dbReference>
<dbReference type="EMBL" id="CP048877">
    <property type="protein sequence ID" value="QIJ71228.1"/>
    <property type="molecule type" value="Genomic_DNA"/>
</dbReference>
<dbReference type="PANTHER" id="PTHR45674">
    <property type="entry name" value="DNA LIGASE 1/3 FAMILY MEMBER"/>
    <property type="match status" value="1"/>
</dbReference>
<dbReference type="EC" id="6.5.1.1" evidence="2"/>
<name>A0A6G7PUV7_9BACT</name>
<dbReference type="InterPro" id="IPR014146">
    <property type="entry name" value="LigD_ligase_dom"/>
</dbReference>
<dbReference type="InterPro" id="IPR012310">
    <property type="entry name" value="DNA_ligase_ATP-dep_cent"/>
</dbReference>
<dbReference type="GO" id="GO:0003910">
    <property type="term" value="F:DNA ligase (ATP) activity"/>
    <property type="evidence" value="ECO:0007669"/>
    <property type="project" value="UniProtKB-EC"/>
</dbReference>
<dbReference type="SUPFAM" id="SSF50249">
    <property type="entry name" value="Nucleic acid-binding proteins"/>
    <property type="match status" value="1"/>
</dbReference>
<dbReference type="Gene3D" id="2.40.50.140">
    <property type="entry name" value="Nucleic acid-binding proteins"/>
    <property type="match status" value="1"/>
</dbReference>
<evidence type="ECO:0000313" key="6">
    <source>
        <dbReference type="Proteomes" id="UP000502179"/>
    </source>
</evidence>
<dbReference type="Proteomes" id="UP000502179">
    <property type="component" value="Chromosome"/>
</dbReference>
<dbReference type="InterPro" id="IPR012340">
    <property type="entry name" value="NA-bd_OB-fold"/>
</dbReference>
<dbReference type="RefSeq" id="WP_166031450.1">
    <property type="nucleotide sequence ID" value="NZ_CP048877.1"/>
</dbReference>
<dbReference type="Pfam" id="PF01068">
    <property type="entry name" value="DNA_ligase_A_M"/>
    <property type="match status" value="1"/>
</dbReference>
<dbReference type="GO" id="GO:0006310">
    <property type="term" value="P:DNA recombination"/>
    <property type="evidence" value="ECO:0007669"/>
    <property type="project" value="InterPro"/>
</dbReference>
<evidence type="ECO:0000256" key="1">
    <source>
        <dbReference type="ARBA" id="ARBA00007572"/>
    </source>
</evidence>
<sequence>MSEKLPETIRPMLAYLSAPFDSPDHLYEVKWDGTRCLLFLERGRLRLQNRRLRDITYRYPEFSHLSEVIPQDGVVLDGEIVVLKEGRPHFTSLQEREHTRSKEKIRLLSRSLPATYIVFDLLYLGYKPLLNLPLIRRREYLRKLLPQDPYLVESEYVLNRGLDFFAAVCQRGLEGVMAKDIRSPYLPGQRSHYWLKFKPRGRRRCLIVGYIPGPKGGLRSLLVAEETEEGLRFRGRVGTGLKQEEERLLLQRLQKLPPGRPFPTVKIKDAHWVSPELSCLVSYQEITNKGRFRAPVFEGLVDETGLQTR</sequence>
<gene>
    <name evidence="5" type="ORF">G4V39_02560</name>
</gene>
<dbReference type="PROSITE" id="PS50160">
    <property type="entry name" value="DNA_LIGASE_A3"/>
    <property type="match status" value="1"/>
</dbReference>
<proteinExistence type="inferred from homology"/>
<dbReference type="GO" id="GO:0006281">
    <property type="term" value="P:DNA repair"/>
    <property type="evidence" value="ECO:0007669"/>
    <property type="project" value="InterPro"/>
</dbReference>
<dbReference type="Pfam" id="PF04679">
    <property type="entry name" value="DNA_ligase_A_C"/>
    <property type="match status" value="1"/>
</dbReference>
<accession>A0A6G7PUV7</accession>
<dbReference type="Gene3D" id="3.30.470.30">
    <property type="entry name" value="DNA ligase/mRNA capping enzyme"/>
    <property type="match status" value="1"/>
</dbReference>